<gene>
    <name evidence="9" type="primary">trkA</name>
    <name evidence="9" type="ORF">QGN29_12250</name>
</gene>
<evidence type="ECO:0000259" key="8">
    <source>
        <dbReference type="PROSITE" id="PS51202"/>
    </source>
</evidence>
<dbReference type="Gene3D" id="3.30.70.1450">
    <property type="entry name" value="Regulator of K+ conductance, C-terminal domain"/>
    <property type="match status" value="2"/>
</dbReference>
<evidence type="ECO:0000313" key="10">
    <source>
        <dbReference type="Proteomes" id="UP001268683"/>
    </source>
</evidence>
<accession>A0AA52EGF1</accession>
<feature type="domain" description="RCK N-terminal" evidence="7">
    <location>
        <begin position="233"/>
        <end position="352"/>
    </location>
</feature>
<dbReference type="InterPro" id="IPR050721">
    <property type="entry name" value="Trk_Ktr_HKT_K-transport"/>
</dbReference>
<dbReference type="KEGG" id="tmk:QGN29_12250"/>
<sequence length="458" mass="50493">MKIIVCGAGQVGFNIAKQLSEQGSDVTVIDQSAELVRKISDSLDVQGLVGHASDPYMLEKANATDADLIVAVTISDEVNMVACQVAHSLFQVPTKIARIRNQSYLKNKWADLFNRDNMPIDVIISPEKEVAEALARRMQLPGAFNMMPFVDDRVRVIGMELDENCPVVNTPLRQLTELFPKLQTSVLAIYRKGRMFLPSSADQMEVGDEVYVAVDSSRTERTMSVFGHEEKEARRVVIIGGGNVGFYLARSLEENDSKVNLKIVEMDPNRAEKIALNLDRSLVINGDALSREILTEVNVSEAETLVAVADDDEVNILTSLLAKREGCERAIALINNPVYGTLTGSLGVDVALDPRETTVSSILRHIRRGRIRDLYSVREGQAEIIEAEVIEGSEVVGQKISQMKLKGEIRIGIVIRGDDCLIPTGDTRFEPGDRVVLLSLFGAVSKVEKLFSARSTYF</sequence>
<keyword evidence="4" id="KW-0630">Potassium</keyword>
<keyword evidence="6" id="KW-0406">Ion transport</keyword>
<dbReference type="Gene3D" id="3.40.50.720">
    <property type="entry name" value="NAD(P)-binding Rossmann-like Domain"/>
    <property type="match status" value="2"/>
</dbReference>
<dbReference type="PRINTS" id="PR00335">
    <property type="entry name" value="KUPTAKETRKA"/>
</dbReference>
<dbReference type="SUPFAM" id="SSF51735">
    <property type="entry name" value="NAD(P)-binding Rossmann-fold domains"/>
    <property type="match status" value="2"/>
</dbReference>
<dbReference type="NCBIfam" id="NF007039">
    <property type="entry name" value="PRK09496.3-2"/>
    <property type="match status" value="1"/>
</dbReference>
<keyword evidence="5" id="KW-0520">NAD</keyword>
<proteinExistence type="predicted"/>
<dbReference type="InterPro" id="IPR036721">
    <property type="entry name" value="RCK_C_sf"/>
</dbReference>
<dbReference type="RefSeq" id="WP_310798156.1">
    <property type="nucleotide sequence ID" value="NZ_CP123872.1"/>
</dbReference>
<protein>
    <recommendedName>
        <fullName evidence="1">Trk system potassium uptake protein TrkA</fullName>
    </recommendedName>
</protein>
<dbReference type="PROSITE" id="PS51202">
    <property type="entry name" value="RCK_C"/>
    <property type="match status" value="2"/>
</dbReference>
<dbReference type="InterPro" id="IPR003148">
    <property type="entry name" value="RCK_N"/>
</dbReference>
<name>A0AA52EGF1_9PROT</name>
<dbReference type="AlphaFoldDB" id="A0AA52EGF1"/>
<dbReference type="SUPFAM" id="SSF116726">
    <property type="entry name" value="TrkA C-terminal domain-like"/>
    <property type="match status" value="2"/>
</dbReference>
<dbReference type="NCBIfam" id="NF007030">
    <property type="entry name" value="PRK09496.1-1"/>
    <property type="match status" value="1"/>
</dbReference>
<dbReference type="PANTHER" id="PTHR43833">
    <property type="entry name" value="POTASSIUM CHANNEL PROTEIN 2-RELATED-RELATED"/>
    <property type="match status" value="1"/>
</dbReference>
<feature type="domain" description="RCK C-terminal" evidence="8">
    <location>
        <begin position="144"/>
        <end position="229"/>
    </location>
</feature>
<dbReference type="InterPro" id="IPR006036">
    <property type="entry name" value="K_uptake_TrkA"/>
</dbReference>
<dbReference type="PANTHER" id="PTHR43833:SF5">
    <property type="entry name" value="TRK SYSTEM POTASSIUM UPTAKE PROTEIN TRKA"/>
    <property type="match status" value="1"/>
</dbReference>
<keyword evidence="2" id="KW-0813">Transport</keyword>
<evidence type="ECO:0000256" key="3">
    <source>
        <dbReference type="ARBA" id="ARBA00022538"/>
    </source>
</evidence>
<dbReference type="NCBIfam" id="NF007032">
    <property type="entry name" value="PRK09496.1-4"/>
    <property type="match status" value="1"/>
</dbReference>
<dbReference type="PROSITE" id="PS51201">
    <property type="entry name" value="RCK_N"/>
    <property type="match status" value="2"/>
</dbReference>
<dbReference type="InterPro" id="IPR036291">
    <property type="entry name" value="NAD(P)-bd_dom_sf"/>
</dbReference>
<keyword evidence="10" id="KW-1185">Reference proteome</keyword>
<reference evidence="9" key="1">
    <citation type="submission" date="2023-04" db="EMBL/GenBank/DDBJ databases">
        <title>Complete genome sequence of Temperatibacter marinus.</title>
        <authorList>
            <person name="Rong J.-C."/>
            <person name="Yi M.-L."/>
            <person name="Zhao Q."/>
        </authorList>
    </citation>
    <scope>NUCLEOTIDE SEQUENCE</scope>
    <source>
        <strain evidence="9">NBRC 110045</strain>
    </source>
</reference>
<dbReference type="Pfam" id="PF02254">
    <property type="entry name" value="TrkA_N"/>
    <property type="match status" value="2"/>
</dbReference>
<dbReference type="Proteomes" id="UP001268683">
    <property type="component" value="Chromosome"/>
</dbReference>
<dbReference type="EMBL" id="CP123872">
    <property type="protein sequence ID" value="WND02320.1"/>
    <property type="molecule type" value="Genomic_DNA"/>
</dbReference>
<evidence type="ECO:0000256" key="4">
    <source>
        <dbReference type="ARBA" id="ARBA00022958"/>
    </source>
</evidence>
<evidence type="ECO:0000313" key="9">
    <source>
        <dbReference type="EMBL" id="WND02320.1"/>
    </source>
</evidence>
<organism evidence="9 10">
    <name type="scientific">Temperatibacter marinus</name>
    <dbReference type="NCBI Taxonomy" id="1456591"/>
    <lineage>
        <taxon>Bacteria</taxon>
        <taxon>Pseudomonadati</taxon>
        <taxon>Pseudomonadota</taxon>
        <taxon>Alphaproteobacteria</taxon>
        <taxon>Kordiimonadales</taxon>
        <taxon>Temperatibacteraceae</taxon>
        <taxon>Temperatibacter</taxon>
    </lineage>
</organism>
<evidence type="ECO:0000256" key="5">
    <source>
        <dbReference type="ARBA" id="ARBA00023027"/>
    </source>
</evidence>
<dbReference type="GO" id="GO:0005886">
    <property type="term" value="C:plasma membrane"/>
    <property type="evidence" value="ECO:0007669"/>
    <property type="project" value="InterPro"/>
</dbReference>
<evidence type="ECO:0000256" key="1">
    <source>
        <dbReference type="ARBA" id="ARBA00017378"/>
    </source>
</evidence>
<feature type="domain" description="RCK N-terminal" evidence="7">
    <location>
        <begin position="1"/>
        <end position="124"/>
    </location>
</feature>
<keyword evidence="3" id="KW-0633">Potassium transport</keyword>
<dbReference type="Pfam" id="PF02080">
    <property type="entry name" value="TrkA_C"/>
    <property type="match status" value="2"/>
</dbReference>
<dbReference type="GO" id="GO:0015079">
    <property type="term" value="F:potassium ion transmembrane transporter activity"/>
    <property type="evidence" value="ECO:0007669"/>
    <property type="project" value="InterPro"/>
</dbReference>
<dbReference type="InterPro" id="IPR006037">
    <property type="entry name" value="RCK_C"/>
</dbReference>
<evidence type="ECO:0000256" key="6">
    <source>
        <dbReference type="ARBA" id="ARBA00023065"/>
    </source>
</evidence>
<evidence type="ECO:0000256" key="2">
    <source>
        <dbReference type="ARBA" id="ARBA00022448"/>
    </source>
</evidence>
<feature type="domain" description="RCK C-terminal" evidence="8">
    <location>
        <begin position="372"/>
        <end position="453"/>
    </location>
</feature>
<dbReference type="NCBIfam" id="NF007031">
    <property type="entry name" value="PRK09496.1-2"/>
    <property type="match status" value="1"/>
</dbReference>
<evidence type="ECO:0000259" key="7">
    <source>
        <dbReference type="PROSITE" id="PS51201"/>
    </source>
</evidence>